<dbReference type="PANTHER" id="PTHR24559:SF444">
    <property type="entry name" value="REVERSE TRANSCRIPTASE DOMAIN-CONTAINING PROTEIN"/>
    <property type="match status" value="1"/>
</dbReference>
<dbReference type="InterPro" id="IPR043128">
    <property type="entry name" value="Rev_trsase/Diguanyl_cyclase"/>
</dbReference>
<dbReference type="EMBL" id="JAYMGO010000010">
    <property type="protein sequence ID" value="KAL1267168.1"/>
    <property type="molecule type" value="Genomic_DNA"/>
</dbReference>
<comment type="caution">
    <text evidence="2">The sequence shown here is derived from an EMBL/GenBank/DDBJ whole genome shotgun (WGS) entry which is preliminary data.</text>
</comment>
<dbReference type="InterPro" id="IPR043502">
    <property type="entry name" value="DNA/RNA_pol_sf"/>
</dbReference>
<dbReference type="SUPFAM" id="SSF56672">
    <property type="entry name" value="DNA/RNA polymerases"/>
    <property type="match status" value="1"/>
</dbReference>
<dbReference type="Proteomes" id="UP001558613">
    <property type="component" value="Unassembled WGS sequence"/>
</dbReference>
<accession>A0ABR3MRA1</accession>
<sequence>MLSKDTDRITVVVENTTDEEVTLTVRTVLGWLHAADAIHTLEVKPPPLTEHQPKSSQFNKDLPPETLPRLQESEEWDPPVDLNHSPEEQQEHVRQLLRENSGVFAKDDWDTGCIWDLKMDIVCVRKKDGSLRLCVDYRLLNEKTHPDRHPIPRIQEILENL</sequence>
<reference evidence="2 3" key="1">
    <citation type="submission" date="2023-09" db="EMBL/GenBank/DDBJ databases">
        <authorList>
            <person name="Wang M."/>
        </authorList>
    </citation>
    <scope>NUCLEOTIDE SEQUENCE [LARGE SCALE GENOMIC DNA]</scope>
    <source>
        <strain evidence="2">GT-2023</strain>
        <tissue evidence="2">Liver</tissue>
    </source>
</reference>
<gene>
    <name evidence="2" type="ORF">QQF64_002843</name>
</gene>
<feature type="region of interest" description="Disordered" evidence="1">
    <location>
        <begin position="45"/>
        <end position="90"/>
    </location>
</feature>
<organism evidence="2 3">
    <name type="scientific">Cirrhinus molitorella</name>
    <name type="common">mud carp</name>
    <dbReference type="NCBI Taxonomy" id="172907"/>
    <lineage>
        <taxon>Eukaryota</taxon>
        <taxon>Metazoa</taxon>
        <taxon>Chordata</taxon>
        <taxon>Craniata</taxon>
        <taxon>Vertebrata</taxon>
        <taxon>Euteleostomi</taxon>
        <taxon>Actinopterygii</taxon>
        <taxon>Neopterygii</taxon>
        <taxon>Teleostei</taxon>
        <taxon>Ostariophysi</taxon>
        <taxon>Cypriniformes</taxon>
        <taxon>Cyprinidae</taxon>
        <taxon>Labeoninae</taxon>
        <taxon>Labeonini</taxon>
        <taxon>Cirrhinus</taxon>
    </lineage>
</organism>
<dbReference type="InterPro" id="IPR053134">
    <property type="entry name" value="RNA-dir_DNA_polymerase"/>
</dbReference>
<evidence type="ECO:0000313" key="2">
    <source>
        <dbReference type="EMBL" id="KAL1267168.1"/>
    </source>
</evidence>
<protein>
    <submittedName>
        <fullName evidence="2">Uncharacterized protein</fullName>
    </submittedName>
</protein>
<dbReference type="Gene3D" id="3.10.10.10">
    <property type="entry name" value="HIV Type 1 Reverse Transcriptase, subunit A, domain 1"/>
    <property type="match status" value="1"/>
</dbReference>
<dbReference type="PANTHER" id="PTHR24559">
    <property type="entry name" value="TRANSPOSON TY3-I GAG-POL POLYPROTEIN"/>
    <property type="match status" value="1"/>
</dbReference>
<dbReference type="Gene3D" id="3.30.70.270">
    <property type="match status" value="1"/>
</dbReference>
<keyword evidence="3" id="KW-1185">Reference proteome</keyword>
<name>A0ABR3MRA1_9TELE</name>
<evidence type="ECO:0000256" key="1">
    <source>
        <dbReference type="SAM" id="MobiDB-lite"/>
    </source>
</evidence>
<proteinExistence type="predicted"/>
<evidence type="ECO:0000313" key="3">
    <source>
        <dbReference type="Proteomes" id="UP001558613"/>
    </source>
</evidence>